<feature type="region of interest" description="Disordered" evidence="1">
    <location>
        <begin position="292"/>
        <end position="317"/>
    </location>
</feature>
<gene>
    <name evidence="3" type="ORF">D7W81_09050</name>
</gene>
<feature type="compositionally biased region" description="Gly residues" evidence="1">
    <location>
        <begin position="72"/>
        <end position="86"/>
    </location>
</feature>
<feature type="region of interest" description="Disordered" evidence="1">
    <location>
        <begin position="56"/>
        <end position="186"/>
    </location>
</feature>
<evidence type="ECO:0000259" key="2">
    <source>
        <dbReference type="Pfam" id="PF04965"/>
    </source>
</evidence>
<evidence type="ECO:0000256" key="1">
    <source>
        <dbReference type="SAM" id="MobiDB-lite"/>
    </source>
</evidence>
<dbReference type="Gene3D" id="3.10.450.40">
    <property type="match status" value="1"/>
</dbReference>
<feature type="compositionally biased region" description="Basic residues" evidence="1">
    <location>
        <begin position="153"/>
        <end position="170"/>
    </location>
</feature>
<comment type="caution">
    <text evidence="3">The sequence shown here is derived from an EMBL/GenBank/DDBJ whole genome shotgun (WGS) entry which is preliminary data.</text>
</comment>
<dbReference type="AlphaFoldDB" id="A0A3A8QS42"/>
<accession>A0A3A8QS42</accession>
<reference evidence="4" key="1">
    <citation type="submission" date="2018-09" db="EMBL/GenBank/DDBJ databases">
        <authorList>
            <person name="Livingstone P.G."/>
            <person name="Whitworth D.E."/>
        </authorList>
    </citation>
    <scope>NUCLEOTIDE SEQUENCE [LARGE SCALE GENOMIC DNA]</scope>
    <source>
        <strain evidence="4">AB050A</strain>
    </source>
</reference>
<dbReference type="InterPro" id="IPR007048">
    <property type="entry name" value="IraD/Gp25-like"/>
</dbReference>
<feature type="compositionally biased region" description="Basic and acidic residues" evidence="1">
    <location>
        <begin position="299"/>
        <end position="309"/>
    </location>
</feature>
<dbReference type="EMBL" id="RAWK01000041">
    <property type="protein sequence ID" value="RKH70651.1"/>
    <property type="molecule type" value="Genomic_DNA"/>
</dbReference>
<dbReference type="Pfam" id="PF04965">
    <property type="entry name" value="GPW_gp25"/>
    <property type="match status" value="1"/>
</dbReference>
<dbReference type="Proteomes" id="UP000267003">
    <property type="component" value="Unassembled WGS sequence"/>
</dbReference>
<name>A0A3A8QS42_9BACT</name>
<feature type="compositionally biased region" description="Low complexity" evidence="1">
    <location>
        <begin position="127"/>
        <end position="152"/>
    </location>
</feature>
<sequence>MGTHEGLLPAHGGRGFAGHAPVAVPAGVPGAARDVCPPRLPHALRRHAAHLRSHAAGWHGHPGQHLRDGHRGLPGGGVRGRGGGHARTGLARARAPPLPPARAAAARPRADAAGGGADGARARADRAPGAPGTAGVRAAAGRGGQAAAAAHLPGRHVRAGGRASARRRRPAEHEHGHAESSRTLGGEGTVGFLHRKFLGVVETPREAVLRNLGHLLQAKRGAASVLPAFGLTETGFRSDAERLAGLGLEIRETLSRYEPRVEVVAIDEAPATDGGAPGLVVRLLMRDSHEPMDLLLDPGSRRLRERPPDETAGEDDP</sequence>
<keyword evidence="4" id="KW-1185">Reference proteome</keyword>
<protein>
    <recommendedName>
        <fullName evidence="2">IraD/Gp25-like domain-containing protein</fullName>
    </recommendedName>
</protein>
<feature type="compositionally biased region" description="Basic and acidic residues" evidence="1">
    <location>
        <begin position="171"/>
        <end position="180"/>
    </location>
</feature>
<feature type="compositionally biased region" description="Low complexity" evidence="1">
    <location>
        <begin position="87"/>
        <end position="107"/>
    </location>
</feature>
<proteinExistence type="predicted"/>
<organism evidence="3 4">
    <name type="scientific">Corallococcus aberystwythensis</name>
    <dbReference type="NCBI Taxonomy" id="2316722"/>
    <lineage>
        <taxon>Bacteria</taxon>
        <taxon>Pseudomonadati</taxon>
        <taxon>Myxococcota</taxon>
        <taxon>Myxococcia</taxon>
        <taxon>Myxococcales</taxon>
        <taxon>Cystobacterineae</taxon>
        <taxon>Myxococcaceae</taxon>
        <taxon>Corallococcus</taxon>
    </lineage>
</organism>
<evidence type="ECO:0000313" key="3">
    <source>
        <dbReference type="EMBL" id="RKH70651.1"/>
    </source>
</evidence>
<dbReference type="SUPFAM" id="SSF160719">
    <property type="entry name" value="gpW/gp25-like"/>
    <property type="match status" value="1"/>
</dbReference>
<evidence type="ECO:0000313" key="4">
    <source>
        <dbReference type="Proteomes" id="UP000267003"/>
    </source>
</evidence>
<feature type="domain" description="IraD/Gp25-like" evidence="2">
    <location>
        <begin position="205"/>
        <end position="268"/>
    </location>
</feature>